<protein>
    <submittedName>
        <fullName evidence="1">Uncharacterized protein</fullName>
    </submittedName>
</protein>
<proteinExistence type="predicted"/>
<name>A0A7T6XSZ3_PENDI</name>
<dbReference type="AlphaFoldDB" id="A0A7T6XSZ3"/>
<dbReference type="EMBL" id="CP060778">
    <property type="protein sequence ID" value="QQK46868.1"/>
    <property type="molecule type" value="Genomic_DNA"/>
</dbReference>
<gene>
    <name evidence="1" type="ORF">Pdw03_1766</name>
</gene>
<accession>A0A7T6XSZ3</accession>
<evidence type="ECO:0000313" key="1">
    <source>
        <dbReference type="EMBL" id="QQK46868.1"/>
    </source>
</evidence>
<organism evidence="1 2">
    <name type="scientific">Penicillium digitatum</name>
    <name type="common">Green mold</name>
    <dbReference type="NCBI Taxonomy" id="36651"/>
    <lineage>
        <taxon>Eukaryota</taxon>
        <taxon>Fungi</taxon>
        <taxon>Dikarya</taxon>
        <taxon>Ascomycota</taxon>
        <taxon>Pezizomycotina</taxon>
        <taxon>Eurotiomycetes</taxon>
        <taxon>Eurotiomycetidae</taxon>
        <taxon>Eurotiales</taxon>
        <taxon>Aspergillaceae</taxon>
        <taxon>Penicillium</taxon>
    </lineage>
</organism>
<dbReference type="Proteomes" id="UP000595662">
    <property type="component" value="Chromosome 5"/>
</dbReference>
<sequence length="93" mass="10525">MSFCKTGENRNNHPIMQERVPTFYGLRPMVYALPHVSFLLKKNLRSSEIGFNSSASIQSFNNPLALTQSTPWDWCLSGHVQPKNSELQEVASN</sequence>
<reference evidence="1 2" key="1">
    <citation type="submission" date="2020-08" db="EMBL/GenBank/DDBJ databases">
        <title>The completed genome sequence of the pathogenic ascomycete fungus Penicillium digitatum.</title>
        <authorList>
            <person name="Wang M."/>
        </authorList>
    </citation>
    <scope>NUCLEOTIDE SEQUENCE [LARGE SCALE GENOMIC DNA]</scope>
    <source>
        <strain evidence="1 2">PdW03</strain>
    </source>
</reference>
<dbReference type="RefSeq" id="XP_065957721.1">
    <property type="nucleotide sequence ID" value="XM_066099994.1"/>
</dbReference>
<evidence type="ECO:0000313" key="2">
    <source>
        <dbReference type="Proteomes" id="UP000595662"/>
    </source>
</evidence>
<dbReference type="GeneID" id="90952311"/>